<accession>A0ABQ9HHG2</accession>
<gene>
    <name evidence="2" type="ORF">PR048_015626</name>
</gene>
<evidence type="ECO:0000313" key="3">
    <source>
        <dbReference type="Proteomes" id="UP001159363"/>
    </source>
</evidence>
<organism evidence="2 3">
    <name type="scientific">Dryococelus australis</name>
    <dbReference type="NCBI Taxonomy" id="614101"/>
    <lineage>
        <taxon>Eukaryota</taxon>
        <taxon>Metazoa</taxon>
        <taxon>Ecdysozoa</taxon>
        <taxon>Arthropoda</taxon>
        <taxon>Hexapoda</taxon>
        <taxon>Insecta</taxon>
        <taxon>Pterygota</taxon>
        <taxon>Neoptera</taxon>
        <taxon>Polyneoptera</taxon>
        <taxon>Phasmatodea</taxon>
        <taxon>Verophasmatodea</taxon>
        <taxon>Anareolatae</taxon>
        <taxon>Phasmatidae</taxon>
        <taxon>Eurycanthinae</taxon>
        <taxon>Dryococelus</taxon>
    </lineage>
</organism>
<dbReference type="Proteomes" id="UP001159363">
    <property type="component" value="Chromosome 4"/>
</dbReference>
<sequence>MATLSETPVKLHEDNNKNEDADNSNGRSTVLEKIMDNALPGVDAVPRNRCMNVSEKNMEKANECHVEQEDRIVRSELVTPPKRNPRTDILS</sequence>
<proteinExistence type="predicted"/>
<dbReference type="EMBL" id="JARBHB010000005">
    <property type="protein sequence ID" value="KAJ8883772.1"/>
    <property type="molecule type" value="Genomic_DNA"/>
</dbReference>
<evidence type="ECO:0000313" key="2">
    <source>
        <dbReference type="EMBL" id="KAJ8883772.1"/>
    </source>
</evidence>
<evidence type="ECO:0000256" key="1">
    <source>
        <dbReference type="SAM" id="MobiDB-lite"/>
    </source>
</evidence>
<feature type="region of interest" description="Disordered" evidence="1">
    <location>
        <begin position="1"/>
        <end position="27"/>
    </location>
</feature>
<reference evidence="2 3" key="1">
    <citation type="submission" date="2023-02" db="EMBL/GenBank/DDBJ databases">
        <title>LHISI_Scaffold_Assembly.</title>
        <authorList>
            <person name="Stuart O.P."/>
            <person name="Cleave R."/>
            <person name="Magrath M.J.L."/>
            <person name="Mikheyev A.S."/>
        </authorList>
    </citation>
    <scope>NUCLEOTIDE SEQUENCE [LARGE SCALE GENOMIC DNA]</scope>
    <source>
        <strain evidence="2">Daus_M_001</strain>
        <tissue evidence="2">Leg muscle</tissue>
    </source>
</reference>
<keyword evidence="3" id="KW-1185">Reference proteome</keyword>
<comment type="caution">
    <text evidence="2">The sequence shown here is derived from an EMBL/GenBank/DDBJ whole genome shotgun (WGS) entry which is preliminary data.</text>
</comment>
<feature type="compositionally biased region" description="Basic and acidic residues" evidence="1">
    <location>
        <begin position="9"/>
        <end position="20"/>
    </location>
</feature>
<protein>
    <submittedName>
        <fullName evidence="2">Uncharacterized protein</fullName>
    </submittedName>
</protein>
<name>A0ABQ9HHG2_9NEOP</name>